<evidence type="ECO:0000313" key="2">
    <source>
        <dbReference type="EMBL" id="BBA34306.1"/>
    </source>
</evidence>
<reference evidence="2 3" key="1">
    <citation type="submission" date="2016-12" db="EMBL/GenBank/DDBJ databases">
        <title>Genome sequencing of Methylocaldum marinum.</title>
        <authorList>
            <person name="Takeuchi M."/>
            <person name="Kamagata Y."/>
            <person name="Hiraoka S."/>
            <person name="Oshima K."/>
            <person name="Hattori M."/>
            <person name="Iwasaki W."/>
        </authorList>
    </citation>
    <scope>NUCLEOTIDE SEQUENCE [LARGE SCALE GENOMIC DNA]</scope>
    <source>
        <strain evidence="2 3">S8</strain>
    </source>
</reference>
<gene>
    <name evidence="2" type="ORF">sS8_2354</name>
</gene>
<dbReference type="SUPFAM" id="SSF53448">
    <property type="entry name" value="Nucleotide-diphospho-sugar transferases"/>
    <property type="match status" value="1"/>
</dbReference>
<name>A0A250KRY0_9GAMM</name>
<dbReference type="AlphaFoldDB" id="A0A250KRY0"/>
<protein>
    <submittedName>
        <fullName evidence="2">Glycosyl transferase family 2</fullName>
    </submittedName>
</protein>
<keyword evidence="3" id="KW-1185">Reference proteome</keyword>
<accession>A0A250KRY0</accession>
<dbReference type="OrthoDB" id="9804335at2"/>
<dbReference type="InterPro" id="IPR029044">
    <property type="entry name" value="Nucleotide-diphossugar_trans"/>
</dbReference>
<keyword evidence="2" id="KW-0808">Transferase</keyword>
<dbReference type="Gene3D" id="3.90.550.10">
    <property type="entry name" value="Spore Coat Polysaccharide Biosynthesis Protein SpsA, Chain A"/>
    <property type="match status" value="1"/>
</dbReference>
<dbReference type="GO" id="GO:0016740">
    <property type="term" value="F:transferase activity"/>
    <property type="evidence" value="ECO:0007669"/>
    <property type="project" value="UniProtKB-KW"/>
</dbReference>
<dbReference type="InterPro" id="IPR001173">
    <property type="entry name" value="Glyco_trans_2-like"/>
</dbReference>
<feature type="domain" description="Glycosyltransferase 2-like" evidence="1">
    <location>
        <begin position="19"/>
        <end position="140"/>
    </location>
</feature>
<dbReference type="KEGG" id="mmai:sS8_2354"/>
<dbReference type="EMBL" id="AP017928">
    <property type="protein sequence ID" value="BBA34306.1"/>
    <property type="molecule type" value="Genomic_DNA"/>
</dbReference>
<dbReference type="PANTHER" id="PTHR48090">
    <property type="entry name" value="UNDECAPRENYL-PHOSPHATE 4-DEOXY-4-FORMAMIDO-L-ARABINOSE TRANSFERASE-RELATED"/>
    <property type="match status" value="1"/>
</dbReference>
<dbReference type="InterPro" id="IPR050256">
    <property type="entry name" value="Glycosyltransferase_2"/>
</dbReference>
<dbReference type="PANTHER" id="PTHR48090:SF7">
    <property type="entry name" value="RFBJ PROTEIN"/>
    <property type="match status" value="1"/>
</dbReference>
<dbReference type="CDD" id="cd04179">
    <property type="entry name" value="DPM_DPG-synthase_like"/>
    <property type="match status" value="1"/>
</dbReference>
<organism evidence="2 3">
    <name type="scientific">Methylocaldum marinum</name>
    <dbReference type="NCBI Taxonomy" id="1432792"/>
    <lineage>
        <taxon>Bacteria</taxon>
        <taxon>Pseudomonadati</taxon>
        <taxon>Pseudomonadota</taxon>
        <taxon>Gammaproteobacteria</taxon>
        <taxon>Methylococcales</taxon>
        <taxon>Methylococcaceae</taxon>
        <taxon>Methylocaldum</taxon>
    </lineage>
</organism>
<proteinExistence type="predicted"/>
<sequence>MSSKRTGTHGLDSNAPFALVIPAFNEAATIREVVSTALRFAPRVIVVDDGSTDGTAAELDGLEFELLRNDTNLGKAASLWRGLQHALRDQNVAAVMTMDGDAQHDPAEIPKLLSAARRFPHHIVIGSRLWNRAAIPSARYRANRFANFWIAWASGQSIEDSQSGFRVYPADLIRSVKLSCTRARSFVFESEILIEAARMGFYAMPVRVSTVYRGNARPSHFRPVTDILRITRMVAWKLIVKGLYPMGLWRSLTQRPCTFEQYGAHGIQPGAENR</sequence>
<dbReference type="Pfam" id="PF00535">
    <property type="entry name" value="Glycos_transf_2"/>
    <property type="match status" value="1"/>
</dbReference>
<evidence type="ECO:0000313" key="3">
    <source>
        <dbReference type="Proteomes" id="UP000266313"/>
    </source>
</evidence>
<evidence type="ECO:0000259" key="1">
    <source>
        <dbReference type="Pfam" id="PF00535"/>
    </source>
</evidence>
<dbReference type="RefSeq" id="WP_119629740.1">
    <property type="nucleotide sequence ID" value="NZ_AP017928.1"/>
</dbReference>
<dbReference type="Proteomes" id="UP000266313">
    <property type="component" value="Chromosome"/>
</dbReference>